<feature type="compositionally biased region" description="Polar residues" evidence="1">
    <location>
        <begin position="30"/>
        <end position="41"/>
    </location>
</feature>
<evidence type="ECO:0000313" key="3">
    <source>
        <dbReference type="Proteomes" id="UP000031501"/>
    </source>
</evidence>
<gene>
    <name evidence="2" type="ORF">LK07_28055</name>
</gene>
<evidence type="ECO:0000256" key="1">
    <source>
        <dbReference type="SAM" id="MobiDB-lite"/>
    </source>
</evidence>
<proteinExistence type="predicted"/>
<dbReference type="STRING" id="1355015.LK06_026895"/>
<dbReference type="EMBL" id="CP022433">
    <property type="protein sequence ID" value="ASN27249.1"/>
    <property type="molecule type" value="Genomic_DNA"/>
</dbReference>
<dbReference type="Proteomes" id="UP000031501">
    <property type="component" value="Chromosome"/>
</dbReference>
<organism evidence="2 3">
    <name type="scientific">Streptomyces pluripotens</name>
    <dbReference type="NCBI Taxonomy" id="1355015"/>
    <lineage>
        <taxon>Bacteria</taxon>
        <taxon>Bacillati</taxon>
        <taxon>Actinomycetota</taxon>
        <taxon>Actinomycetes</taxon>
        <taxon>Kitasatosporales</taxon>
        <taxon>Streptomycetaceae</taxon>
        <taxon>Streptomyces</taxon>
    </lineage>
</organism>
<sequence length="79" mass="7898">MTGAVPRLGLTRVATAVLRAVGTARGGVRQSVTGIDNSHTDSVPEGDRAVSPQADGGTADRPMDMREASGGAAGGGREH</sequence>
<evidence type="ECO:0000313" key="2">
    <source>
        <dbReference type="EMBL" id="ASN27249.1"/>
    </source>
</evidence>
<name>A0A221P4R8_9ACTN</name>
<keyword evidence="3" id="KW-1185">Reference proteome</keyword>
<dbReference type="KEGG" id="splu:LK06_026895"/>
<accession>A0A221P4R8</accession>
<dbReference type="AlphaFoldDB" id="A0A221P4R8"/>
<reference evidence="2 3" key="1">
    <citation type="submission" date="2017-07" db="EMBL/GenBank/DDBJ databases">
        <title>Genome sequence of Streptomyces pluripotens MUSC 137T.</title>
        <authorList>
            <person name="Ser H.-L."/>
            <person name="Lee L.-H."/>
        </authorList>
    </citation>
    <scope>NUCLEOTIDE SEQUENCE [LARGE SCALE GENOMIC DNA]</scope>
    <source>
        <strain evidence="2 3">MUSC 137</strain>
    </source>
</reference>
<protein>
    <submittedName>
        <fullName evidence="2">Uncharacterized protein</fullName>
    </submittedName>
</protein>
<feature type="region of interest" description="Disordered" evidence="1">
    <location>
        <begin position="28"/>
        <end position="79"/>
    </location>
</feature>